<dbReference type="SMART" id="SM00966">
    <property type="entry name" value="SpoVT_AbrB"/>
    <property type="match status" value="1"/>
</dbReference>
<evidence type="ECO:0000313" key="4">
    <source>
        <dbReference type="Proteomes" id="UP001596620"/>
    </source>
</evidence>
<feature type="domain" description="SpoVT-AbrB" evidence="2">
    <location>
        <begin position="5"/>
        <end position="50"/>
    </location>
</feature>
<dbReference type="Pfam" id="PF18277">
    <property type="entry name" value="AbrB_C"/>
    <property type="match status" value="1"/>
</dbReference>
<evidence type="ECO:0000256" key="1">
    <source>
        <dbReference type="PROSITE-ProRule" id="PRU01076"/>
    </source>
</evidence>
<dbReference type="PANTHER" id="PTHR36432:SF4">
    <property type="entry name" value="TRANSITION STATE REGULATOR ABH-RELATED"/>
    <property type="match status" value="1"/>
</dbReference>
<comment type="caution">
    <text evidence="3">The sequence shown here is derived from an EMBL/GenBank/DDBJ whole genome shotgun (WGS) entry which is preliminary data.</text>
</comment>
<dbReference type="InterPro" id="IPR007159">
    <property type="entry name" value="SpoVT-AbrB_dom"/>
</dbReference>
<dbReference type="GO" id="GO:0003677">
    <property type="term" value="F:DNA binding"/>
    <property type="evidence" value="ECO:0007669"/>
    <property type="project" value="UniProtKB-KW"/>
</dbReference>
<dbReference type="InterPro" id="IPR052731">
    <property type="entry name" value="B_subtilis_Trans_State_Reg"/>
</dbReference>
<evidence type="ECO:0000259" key="2">
    <source>
        <dbReference type="PROSITE" id="PS51740"/>
    </source>
</evidence>
<reference evidence="4" key="1">
    <citation type="journal article" date="2019" name="Int. J. Syst. Evol. Microbiol.">
        <title>The Global Catalogue of Microorganisms (GCM) 10K type strain sequencing project: providing services to taxonomists for standard genome sequencing and annotation.</title>
        <authorList>
            <consortium name="The Broad Institute Genomics Platform"/>
            <consortium name="The Broad Institute Genome Sequencing Center for Infectious Disease"/>
            <person name="Wu L."/>
            <person name="Ma J."/>
        </authorList>
    </citation>
    <scope>NUCLEOTIDE SEQUENCE [LARGE SCALE GENOMIC DNA]</scope>
    <source>
        <strain evidence="4">JCM 30234</strain>
    </source>
</reference>
<protein>
    <submittedName>
        <fullName evidence="3">AbrB/MazE/SpoVT family DNA-binding domain-containing protein</fullName>
    </submittedName>
</protein>
<dbReference type="InterPro" id="IPR040678">
    <property type="entry name" value="AbrB_C"/>
</dbReference>
<name>A0ABW2UTX3_9BACI</name>
<dbReference type="Pfam" id="PF04014">
    <property type="entry name" value="MazE_antitoxin"/>
    <property type="match status" value="1"/>
</dbReference>
<dbReference type="PANTHER" id="PTHR36432">
    <property type="match status" value="1"/>
</dbReference>
<dbReference type="Proteomes" id="UP001596620">
    <property type="component" value="Unassembled WGS sequence"/>
</dbReference>
<proteinExistence type="predicted"/>
<gene>
    <name evidence="3" type="ORF">ACFQU8_04810</name>
</gene>
<evidence type="ECO:0000313" key="3">
    <source>
        <dbReference type="EMBL" id="MFC7746561.1"/>
    </source>
</evidence>
<keyword evidence="4" id="KW-1185">Reference proteome</keyword>
<accession>A0ABW2UTX3</accession>
<dbReference type="PROSITE" id="PS51740">
    <property type="entry name" value="SPOVT_ABRB"/>
    <property type="match status" value="1"/>
</dbReference>
<dbReference type="Gene3D" id="2.10.260.10">
    <property type="match status" value="1"/>
</dbReference>
<dbReference type="InterPro" id="IPR037914">
    <property type="entry name" value="SpoVT-AbrB_sf"/>
</dbReference>
<dbReference type="EMBL" id="JBHTGR010000006">
    <property type="protein sequence ID" value="MFC7746561.1"/>
    <property type="molecule type" value="Genomic_DNA"/>
</dbReference>
<sequence>MKQTGITRKIDGLGRVVLPVELRRTLDINNSDELDIYTDDNKIVLKKQTLDMTCQVTGHKSDDNLVLANGSIVLSPEGAEQLMTEIQARLNQ</sequence>
<keyword evidence="1 3" id="KW-0238">DNA-binding</keyword>
<dbReference type="SUPFAM" id="SSF89447">
    <property type="entry name" value="AbrB/MazE/MraZ-like"/>
    <property type="match status" value="1"/>
</dbReference>
<dbReference type="NCBIfam" id="TIGR01439">
    <property type="entry name" value="lp_hng_hel_AbrB"/>
    <property type="match status" value="1"/>
</dbReference>
<dbReference type="RefSeq" id="WP_382358065.1">
    <property type="nucleotide sequence ID" value="NZ_JBHTGR010000006.1"/>
</dbReference>
<organism evidence="3 4">
    <name type="scientific">Lentibacillus kimchii</name>
    <dbReference type="NCBI Taxonomy" id="1542911"/>
    <lineage>
        <taxon>Bacteria</taxon>
        <taxon>Bacillati</taxon>
        <taxon>Bacillota</taxon>
        <taxon>Bacilli</taxon>
        <taxon>Bacillales</taxon>
        <taxon>Bacillaceae</taxon>
        <taxon>Lentibacillus</taxon>
    </lineage>
</organism>